<organism evidence="1">
    <name type="scientific">viral metagenome</name>
    <dbReference type="NCBI Taxonomy" id="1070528"/>
    <lineage>
        <taxon>unclassified sequences</taxon>
        <taxon>metagenomes</taxon>
        <taxon>organismal metagenomes</taxon>
    </lineage>
</organism>
<dbReference type="AlphaFoldDB" id="A0A6C0BXM4"/>
<reference evidence="1" key="1">
    <citation type="journal article" date="2020" name="Nature">
        <title>Giant virus diversity and host interactions through global metagenomics.</title>
        <authorList>
            <person name="Schulz F."/>
            <person name="Roux S."/>
            <person name="Paez-Espino D."/>
            <person name="Jungbluth S."/>
            <person name="Walsh D.A."/>
            <person name="Denef V.J."/>
            <person name="McMahon K.D."/>
            <person name="Konstantinidis K.T."/>
            <person name="Eloe-Fadrosh E.A."/>
            <person name="Kyrpides N.C."/>
            <person name="Woyke T."/>
        </authorList>
    </citation>
    <scope>NUCLEOTIDE SEQUENCE</scope>
    <source>
        <strain evidence="1">GVMAG-M-3300019093-7</strain>
    </source>
</reference>
<proteinExistence type="predicted"/>
<evidence type="ECO:0000313" key="1">
    <source>
        <dbReference type="EMBL" id="QHS96013.1"/>
    </source>
</evidence>
<sequence>MSYEKKDLRYHAWINSIKNGDKIQILDNESYDSLGLYNIKKNTKDNTVNFTRTIPQYKNWGFDYDEQNNITIDSSKIKNYTYSDPNEYNILNEKQTFDKWYDSIDEKKMYALKENNFWGKPLKGNYNARKYTDTRGEKNVVFKRETSIMSNFWESDPYNDIIVSQDGINYFDNNCKCDSYTRYTYYSKSKDLALAEEDAKYSCPTRGWF</sequence>
<protein>
    <submittedName>
        <fullName evidence="1">Uncharacterized protein</fullName>
    </submittedName>
</protein>
<name>A0A6C0BXM4_9ZZZZ</name>
<accession>A0A6C0BXM4</accession>
<dbReference type="EMBL" id="MN739261">
    <property type="protein sequence ID" value="QHS96013.1"/>
    <property type="molecule type" value="Genomic_DNA"/>
</dbReference>